<gene>
    <name evidence="1" type="ORF">X805_24810</name>
</gene>
<proteinExistence type="predicted"/>
<dbReference type="Proteomes" id="UP000026714">
    <property type="component" value="Unassembled WGS sequence"/>
</dbReference>
<protein>
    <submittedName>
        <fullName evidence="1">Uncharacterized protein</fullName>
    </submittedName>
</protein>
<keyword evidence="2" id="KW-1185">Reference proteome</keyword>
<comment type="caution">
    <text evidence="1">The sequence shown here is derived from an EMBL/GenBank/DDBJ whole genome shotgun (WGS) entry which is preliminary data.</text>
</comment>
<organism evidence="1 2">
    <name type="scientific">Sphaerotilus natans subsp. natans DSM 6575</name>
    <dbReference type="NCBI Taxonomy" id="1286631"/>
    <lineage>
        <taxon>Bacteria</taxon>
        <taxon>Pseudomonadati</taxon>
        <taxon>Pseudomonadota</taxon>
        <taxon>Betaproteobacteria</taxon>
        <taxon>Burkholderiales</taxon>
        <taxon>Sphaerotilaceae</taxon>
        <taxon>Sphaerotilus</taxon>
    </lineage>
</organism>
<dbReference type="EMBL" id="AZRA01000063">
    <property type="protein sequence ID" value="KDB51916.1"/>
    <property type="molecule type" value="Genomic_DNA"/>
</dbReference>
<evidence type="ECO:0000313" key="2">
    <source>
        <dbReference type="Proteomes" id="UP000026714"/>
    </source>
</evidence>
<reference evidence="1 2" key="1">
    <citation type="journal article" date="2014" name="FEMS Microbiol. Ecol.">
        <title>Sphaerotilus natans encrusted with nanoball-shaped Fe(III) oxide minerals formed by nitrate-reducing mixotrophic Fe(II) oxidation.</title>
        <authorList>
            <person name="Park S."/>
            <person name="Kim D.H."/>
            <person name="Lee J.H."/>
            <person name="Hur H.G."/>
        </authorList>
    </citation>
    <scope>NUCLEOTIDE SEQUENCE [LARGE SCALE GENOMIC DNA]</scope>
    <source>
        <strain evidence="1 2">DSM 6575</strain>
    </source>
</reference>
<evidence type="ECO:0000313" key="1">
    <source>
        <dbReference type="EMBL" id="KDB51916.1"/>
    </source>
</evidence>
<name>A0A059KKD0_9BURK</name>
<dbReference type="AlphaFoldDB" id="A0A059KKD0"/>
<accession>A0A059KKD0</accession>
<sequence length="39" mass="4379">MPVAENLQRFAGQLQIDRQATDRQFSRSGLASFGMKIPI</sequence>